<dbReference type="AlphaFoldDB" id="A0A923HLH8"/>
<evidence type="ECO:0000256" key="4">
    <source>
        <dbReference type="ARBA" id="ARBA00022840"/>
    </source>
</evidence>
<dbReference type="RefSeq" id="WP_186913859.1">
    <property type="nucleotide sequence ID" value="NZ_JACOFV010000019.1"/>
</dbReference>
<keyword evidence="2" id="KW-0472">Membrane</keyword>
<dbReference type="InterPro" id="IPR003439">
    <property type="entry name" value="ABC_transporter-like_ATP-bd"/>
</dbReference>
<evidence type="ECO:0000256" key="2">
    <source>
        <dbReference type="ARBA" id="ARBA00022475"/>
    </source>
</evidence>
<dbReference type="PROSITE" id="PS00211">
    <property type="entry name" value="ABC_TRANSPORTER_1"/>
    <property type="match status" value="1"/>
</dbReference>
<dbReference type="InterPro" id="IPR017871">
    <property type="entry name" value="ABC_transporter-like_CS"/>
</dbReference>
<feature type="domain" description="ABC transporter" evidence="5">
    <location>
        <begin position="8"/>
        <end position="239"/>
    </location>
</feature>
<protein>
    <submittedName>
        <fullName evidence="6">ABC transporter ATP-binding protein</fullName>
    </submittedName>
</protein>
<dbReference type="GO" id="GO:0016887">
    <property type="term" value="F:ATP hydrolysis activity"/>
    <property type="evidence" value="ECO:0007669"/>
    <property type="project" value="InterPro"/>
</dbReference>
<dbReference type="CDD" id="cd03230">
    <property type="entry name" value="ABC_DR_subfamily_A"/>
    <property type="match status" value="1"/>
</dbReference>
<dbReference type="Proteomes" id="UP000634011">
    <property type="component" value="Unassembled WGS sequence"/>
</dbReference>
<evidence type="ECO:0000256" key="3">
    <source>
        <dbReference type="ARBA" id="ARBA00022741"/>
    </source>
</evidence>
<proteinExistence type="predicted"/>
<accession>A0A923HLH8</accession>
<evidence type="ECO:0000259" key="5">
    <source>
        <dbReference type="PROSITE" id="PS50893"/>
    </source>
</evidence>
<dbReference type="PROSITE" id="PS50893">
    <property type="entry name" value="ABC_TRANSPORTER_2"/>
    <property type="match status" value="1"/>
</dbReference>
<evidence type="ECO:0000256" key="1">
    <source>
        <dbReference type="ARBA" id="ARBA00022448"/>
    </source>
</evidence>
<evidence type="ECO:0000313" key="7">
    <source>
        <dbReference type="Proteomes" id="UP000634011"/>
    </source>
</evidence>
<dbReference type="PANTHER" id="PTHR42939">
    <property type="entry name" value="ABC TRANSPORTER ATP-BINDING PROTEIN ALBC-RELATED"/>
    <property type="match status" value="1"/>
</dbReference>
<organism evidence="6 7">
    <name type="scientific">Undibacterium jejuense</name>
    <dbReference type="NCBI Taxonomy" id="1344949"/>
    <lineage>
        <taxon>Bacteria</taxon>
        <taxon>Pseudomonadati</taxon>
        <taxon>Pseudomonadota</taxon>
        <taxon>Betaproteobacteria</taxon>
        <taxon>Burkholderiales</taxon>
        <taxon>Oxalobacteraceae</taxon>
        <taxon>Undibacterium</taxon>
    </lineage>
</organism>
<name>A0A923HLH8_9BURK</name>
<comment type="caution">
    <text evidence="6">The sequence shown here is derived from an EMBL/GenBank/DDBJ whole genome shotgun (WGS) entry which is preliminary data.</text>
</comment>
<dbReference type="InterPro" id="IPR003593">
    <property type="entry name" value="AAA+_ATPase"/>
</dbReference>
<dbReference type="SUPFAM" id="SSF52540">
    <property type="entry name" value="P-loop containing nucleoside triphosphate hydrolases"/>
    <property type="match status" value="1"/>
</dbReference>
<keyword evidence="2" id="KW-1003">Cell membrane</keyword>
<sequence length="282" mass="31293">MNDLEIVVEAKELSLFHPRGVAFAGVNLAVPAGAVVGLVGRNGAGKSSLLQALVGLREPDNGSSALFGCSSLDLSDAVRERLGYVAQTPDVFEWMTAYEHLREIGKAYARWDEDRCMRLAVRMNLPLTTQVGKLSGGDQQKLSFVLALAHDPDLLILDEPVSNLDPISRREFMLAMFGDLANEQQAERERTVIISSHLLNDLERVVSHVAFMRDGHLQAFDSWDAMLEFYRLVPASEDIHPSVIISKNEDKETCIVDIRHQPELAERGKALTLDELFLELNA</sequence>
<evidence type="ECO:0000313" key="6">
    <source>
        <dbReference type="EMBL" id="MBC3863912.1"/>
    </source>
</evidence>
<keyword evidence="1" id="KW-0813">Transport</keyword>
<keyword evidence="3" id="KW-0547">Nucleotide-binding</keyword>
<dbReference type="Pfam" id="PF00005">
    <property type="entry name" value="ABC_tran"/>
    <property type="match status" value="1"/>
</dbReference>
<dbReference type="InterPro" id="IPR051782">
    <property type="entry name" value="ABC_Transporter_VariousFunc"/>
</dbReference>
<dbReference type="PANTHER" id="PTHR42939:SF1">
    <property type="entry name" value="ABC TRANSPORTER ATP-BINDING PROTEIN ALBC-RELATED"/>
    <property type="match status" value="1"/>
</dbReference>
<dbReference type="GO" id="GO:0005524">
    <property type="term" value="F:ATP binding"/>
    <property type="evidence" value="ECO:0007669"/>
    <property type="project" value="UniProtKB-KW"/>
</dbReference>
<keyword evidence="4 6" id="KW-0067">ATP-binding</keyword>
<keyword evidence="7" id="KW-1185">Reference proteome</keyword>
<dbReference type="EMBL" id="JACOFV010000019">
    <property type="protein sequence ID" value="MBC3863912.1"/>
    <property type="molecule type" value="Genomic_DNA"/>
</dbReference>
<dbReference type="InterPro" id="IPR027417">
    <property type="entry name" value="P-loop_NTPase"/>
</dbReference>
<gene>
    <name evidence="6" type="ORF">H8K32_17535</name>
</gene>
<reference evidence="6" key="1">
    <citation type="submission" date="2020-08" db="EMBL/GenBank/DDBJ databases">
        <title>Novel species isolated from subtropical streams in China.</title>
        <authorList>
            <person name="Lu H."/>
        </authorList>
    </citation>
    <scope>NUCLEOTIDE SEQUENCE</scope>
    <source>
        <strain evidence="6">KACC 12607</strain>
    </source>
</reference>
<dbReference type="SMART" id="SM00382">
    <property type="entry name" value="AAA"/>
    <property type="match status" value="1"/>
</dbReference>
<dbReference type="Gene3D" id="3.40.50.300">
    <property type="entry name" value="P-loop containing nucleotide triphosphate hydrolases"/>
    <property type="match status" value="1"/>
</dbReference>